<protein>
    <recommendedName>
        <fullName evidence="3">Outer capsid protein VP2</fullName>
    </recommendedName>
</protein>
<evidence type="ECO:0000256" key="6">
    <source>
        <dbReference type="ARBA" id="ARBA00022996"/>
    </source>
</evidence>
<dbReference type="EMBL" id="KY659436">
    <property type="protein sequence ID" value="AQX34672.1"/>
    <property type="molecule type" value="Genomic_RNA"/>
</dbReference>
<keyword evidence="6" id="KW-1153">Inner capsid protein</keyword>
<dbReference type="GO" id="GO:0005198">
    <property type="term" value="F:structural molecule activity"/>
    <property type="evidence" value="ECO:0007669"/>
    <property type="project" value="InterPro"/>
</dbReference>
<dbReference type="InterPro" id="IPR001742">
    <property type="entry name" value="Capsid_VP2_Orbivir"/>
</dbReference>
<keyword evidence="5" id="KW-0946">Virion</keyword>
<evidence type="ECO:0000256" key="3">
    <source>
        <dbReference type="ARBA" id="ARBA00015347"/>
    </source>
</evidence>
<organism evidence="7">
    <name type="scientific">Changuinola virus</name>
    <dbReference type="NCBI Taxonomy" id="40052"/>
    <lineage>
        <taxon>Viruses</taxon>
        <taxon>Riboviria</taxon>
        <taxon>Orthornavirae</taxon>
        <taxon>Duplornaviricota</taxon>
        <taxon>Resentoviricetes</taxon>
        <taxon>Reovirales</taxon>
        <taxon>Sedoreoviridae</taxon>
        <taxon>Orbivirus</taxon>
        <taxon>Orbivirus changuinolaense</taxon>
    </lineage>
</organism>
<keyword evidence="4" id="KW-0167">Capsid protein</keyword>
<comment type="subcellular location">
    <subcellularLocation>
        <location evidence="1">Virion</location>
    </subcellularLocation>
</comment>
<evidence type="ECO:0000313" key="7">
    <source>
        <dbReference type="EMBL" id="AQX34672.1"/>
    </source>
</evidence>
<reference evidence="7" key="1">
    <citation type="journal article" date="2020" name="Virus Genes">
        <title>Genomic characterization of Changuinola viruses from Panama: evidence for multiple genome segment reassortment.</title>
        <authorList>
            <person name="Phan T."/>
            <person name="Tesh R.B."/>
            <person name="Guzman H."/>
            <person name="Delwart E."/>
        </authorList>
    </citation>
    <scope>NUCLEOTIDE SEQUENCE</scope>
    <source>
        <strain evidence="7">D 50</strain>
    </source>
</reference>
<proteinExistence type="inferred from homology"/>
<evidence type="ECO:0000256" key="1">
    <source>
        <dbReference type="ARBA" id="ARBA00004328"/>
    </source>
</evidence>
<accession>A0A3Q8AJG7</accession>
<comment type="similarity">
    <text evidence="2">Belongs to the orbivirus VP2 family.</text>
</comment>
<evidence type="ECO:0000256" key="2">
    <source>
        <dbReference type="ARBA" id="ARBA00008722"/>
    </source>
</evidence>
<dbReference type="GO" id="GO:0039625">
    <property type="term" value="C:viral inner capsid"/>
    <property type="evidence" value="ECO:0007669"/>
    <property type="project" value="UniProtKB-KW"/>
</dbReference>
<evidence type="ECO:0000256" key="4">
    <source>
        <dbReference type="ARBA" id="ARBA00022561"/>
    </source>
</evidence>
<sequence>MATELTIAVAQINENLSHDALFNNYDLIIDTSKKALTDSSGRWRMDLENTRKNIFTWGTNQLIDDVIKGKPGTNSYLSLANGIDSVLGEITDESLEDRDKVQIRVSQELNWAMNMQSQEWKVSRKNLPQIECKFGSVYAQDHHFESLVFYRCAVPDDKCSHQYLNEFNENVFSDLHNIMHNTVYIIDYPYKVRCVDDQPYRFPTGIIYPYRRLKKSEYDEILETQIFDESFNTFIYNDNKGDRIFYILNDFESGYRNIEADEVINLEDLNKQLRDIDLRIADYKKILEDKHEHMSDGNIIYKNLNDINEIKDEVVSRIAEFDRNKSQCDQVHVKYAEQNGYEMLDMELVDEEDYNPIESGLELGMDITNIFNDTYKNIIQKQLMDNDTLSGFLGKISMAGCKTSEDIQKKYDSIENQYGRSTGKWLDIMQSTMGYYRHGDEYVIGYGPLKVEGLLTSDMLKEMSGKPEYKDLIELLQCKHETGEKPMNINSEILCKLFEQYSRDHPNRDIIFEEDDEIYRNFKEALHIYFNLGIREGKEWTRLKEIDDKKLTRLPVNYEVIKKVNEKQILAHKKNVVKLGILISQVYGGYVDDTCPIHVLRGGMLYARSLFGDVYDMLKTTFAWDVNDVKLSLGWDFPIKHIRIKPLIRMNVYENKFVRGRVGVCWNIYWNKLSTVHIEFGYPHFVEDSQFIQSQFEEQKTNDYYQKMFNANTWDEVGVELDELLNKDAQFNIKNILTDFYLDDRGFLVSPSYYGRQIYYNVIANCNYKCVATETNKTTDDKNEFKHTSAQRLLVPENWFLPFQKEYDSASICQGQAIATVRQLRGRLERTYIDAIGRNEEFRKFINVSEREIVNNQCPITYPSKFIPWRFFTQLFSLYVNFMPMSVRKQIQKQRIIKVYPDVQIYEIDYDVSNIYTGIYRIFMHGYNAVNIKKDRDIYLFLRHYQRARGEERLHLLKTTIPQLYNIITSKDDRNVDKYFVLNFLFLLTGININSSVQKDTYVPLCYCRSSGILITSIKLSASNKKNFSSCYLPYLSRFFGFKQHREWRYTNEVLINIRDKAVNYYIGEVIVSISKELEICQTKQQNLAMWVGSKCGGVCERVLFFQAITYPKAAYILIVIGDEKMNYEDTLKDIHYNYQTSFQSCKGVVLCKVFKDEILDFKITGTLKVRKMRRDFWGLSHDMLLIKSMGDIFGNAHIVTKLMNI</sequence>
<name>A0A3Q8AJG7_9REOV</name>
<evidence type="ECO:0000256" key="5">
    <source>
        <dbReference type="ARBA" id="ARBA00022844"/>
    </source>
</evidence>
<dbReference type="Pfam" id="PF00898">
    <property type="entry name" value="Orbi_VP2"/>
    <property type="match status" value="1"/>
</dbReference>